<keyword evidence="1" id="KW-0812">Transmembrane</keyword>
<dbReference type="InterPro" id="IPR058625">
    <property type="entry name" value="MdtA-like_BSH"/>
</dbReference>
<keyword evidence="1" id="KW-1133">Transmembrane helix</keyword>
<name>A0A1F8AQ81_9BACT</name>
<dbReference type="Gene3D" id="2.40.30.170">
    <property type="match status" value="1"/>
</dbReference>
<dbReference type="AlphaFoldDB" id="A0A1F8AQ81"/>
<dbReference type="InterPro" id="IPR058636">
    <property type="entry name" value="Beta-barrel_YknX"/>
</dbReference>
<dbReference type="Gene3D" id="2.40.420.20">
    <property type="match status" value="1"/>
</dbReference>
<dbReference type="Pfam" id="PF25990">
    <property type="entry name" value="Beta-barrel_YknX"/>
    <property type="match status" value="1"/>
</dbReference>
<sequence>MSKKKSDKVVQSNAKQRAVGAFAMVRNKVKVFIGWLLAKRSRVVLVFLIFLAIGIFAWTWRDKTPEIQYQTATAEVGSLITSIAASGTITSGNNTSVTTKVSGTVSKVYVTNGDTVTKGQKIAEVTPDDYAAERQTAAWVAYLEASENLLSAKNNKALADIAMWEARQNVLDAQEAVDNMNDNDTNPVTNEVYTDGERMIITKTLDQSRLAFDVAEAKYNNSNADISNASAKVAAALRDYQENASTIVAPASGTISDLSLAEGLVINANSQTSSTSGATIISPQTIGKISNPSGQLQAQVSLSEIDVISVAANQKVTLTLDAYPDKTFTGKVLSVDTSGSSNQGVTSYPATILLDKTSVEIYPNMAVTAQILLDVKAEVLLVPSSAVKSDMNGIYVEAMADGKPQRKEVEIGDANDSQTEIVSGLSEGADVVTATIDPNQEINFGGTGGFDGSAFGGAGGGVRIIGR</sequence>
<organism evidence="5 6">
    <name type="scientific">Candidatus Woesebacteria bacterium RIFCSPHIGHO2_12_FULL_41_24</name>
    <dbReference type="NCBI Taxonomy" id="1802510"/>
    <lineage>
        <taxon>Bacteria</taxon>
        <taxon>Candidatus Woeseibacteriota</taxon>
    </lineage>
</organism>
<dbReference type="SUPFAM" id="SSF111369">
    <property type="entry name" value="HlyD-like secretion proteins"/>
    <property type="match status" value="1"/>
</dbReference>
<dbReference type="PANTHER" id="PTHR30469">
    <property type="entry name" value="MULTIDRUG RESISTANCE PROTEIN MDTA"/>
    <property type="match status" value="1"/>
</dbReference>
<gene>
    <name evidence="5" type="ORF">A3E44_05940</name>
</gene>
<reference evidence="5 6" key="1">
    <citation type="journal article" date="2016" name="Nat. Commun.">
        <title>Thousands of microbial genomes shed light on interconnected biogeochemical processes in an aquifer system.</title>
        <authorList>
            <person name="Anantharaman K."/>
            <person name="Brown C.T."/>
            <person name="Hug L.A."/>
            <person name="Sharon I."/>
            <person name="Castelle C.J."/>
            <person name="Probst A.J."/>
            <person name="Thomas B.C."/>
            <person name="Singh A."/>
            <person name="Wilkins M.J."/>
            <person name="Karaoz U."/>
            <person name="Brodie E.L."/>
            <person name="Williams K.H."/>
            <person name="Hubbard S.S."/>
            <person name="Banfield J.F."/>
        </authorList>
    </citation>
    <scope>NUCLEOTIDE SEQUENCE [LARGE SCALE GENOMIC DNA]</scope>
</reference>
<dbReference type="EMBL" id="MGGW01000020">
    <property type="protein sequence ID" value="OGM53922.1"/>
    <property type="molecule type" value="Genomic_DNA"/>
</dbReference>
<evidence type="ECO:0000313" key="5">
    <source>
        <dbReference type="EMBL" id="OGM53922.1"/>
    </source>
</evidence>
<comment type="caution">
    <text evidence="5">The sequence shown here is derived from an EMBL/GenBank/DDBJ whole genome shotgun (WGS) entry which is preliminary data.</text>
</comment>
<dbReference type="Gene3D" id="2.40.50.100">
    <property type="match status" value="1"/>
</dbReference>
<feature type="domain" description="YknX-like C-terminal permuted SH3-like" evidence="3">
    <location>
        <begin position="380"/>
        <end position="434"/>
    </location>
</feature>
<protein>
    <recommendedName>
        <fullName evidence="7">RND efflux pump membrane fusion protein barrel-sandwich domain-containing protein</fullName>
    </recommendedName>
</protein>
<evidence type="ECO:0000259" key="3">
    <source>
        <dbReference type="Pfam" id="PF25989"/>
    </source>
</evidence>
<dbReference type="GO" id="GO:0015562">
    <property type="term" value="F:efflux transmembrane transporter activity"/>
    <property type="evidence" value="ECO:0007669"/>
    <property type="project" value="TreeGrafter"/>
</dbReference>
<dbReference type="InterPro" id="IPR058637">
    <property type="entry name" value="YknX-like_C"/>
</dbReference>
<dbReference type="Proteomes" id="UP000178603">
    <property type="component" value="Unassembled WGS sequence"/>
</dbReference>
<keyword evidence="1" id="KW-0472">Membrane</keyword>
<feature type="domain" description="Multidrug resistance protein MdtA-like barrel-sandwich hybrid" evidence="2">
    <location>
        <begin position="94"/>
        <end position="273"/>
    </location>
</feature>
<feature type="transmembrane region" description="Helical" evidence="1">
    <location>
        <begin position="43"/>
        <end position="60"/>
    </location>
</feature>
<evidence type="ECO:0000259" key="2">
    <source>
        <dbReference type="Pfam" id="PF25917"/>
    </source>
</evidence>
<dbReference type="Pfam" id="PF25917">
    <property type="entry name" value="BSH_RND"/>
    <property type="match status" value="1"/>
</dbReference>
<dbReference type="PANTHER" id="PTHR30469:SF33">
    <property type="entry name" value="SLR1207 PROTEIN"/>
    <property type="match status" value="1"/>
</dbReference>
<dbReference type="Pfam" id="PF25989">
    <property type="entry name" value="YknX_C"/>
    <property type="match status" value="1"/>
</dbReference>
<feature type="domain" description="YknX-like beta-barrel" evidence="4">
    <location>
        <begin position="297"/>
        <end position="371"/>
    </location>
</feature>
<proteinExistence type="predicted"/>
<evidence type="ECO:0000259" key="4">
    <source>
        <dbReference type="Pfam" id="PF25990"/>
    </source>
</evidence>
<accession>A0A1F8AQ81</accession>
<evidence type="ECO:0000256" key="1">
    <source>
        <dbReference type="SAM" id="Phobius"/>
    </source>
</evidence>
<evidence type="ECO:0008006" key="7">
    <source>
        <dbReference type="Google" id="ProtNLM"/>
    </source>
</evidence>
<evidence type="ECO:0000313" key="6">
    <source>
        <dbReference type="Proteomes" id="UP000178603"/>
    </source>
</evidence>
<dbReference type="GO" id="GO:1990281">
    <property type="term" value="C:efflux pump complex"/>
    <property type="evidence" value="ECO:0007669"/>
    <property type="project" value="TreeGrafter"/>
</dbReference>